<sequence length="471" mass="50349">AATATERASGPRQGAAAKEPDDAPGQGGAPGSVESDFPWPSSTRSRRSTPKRRRAVAGGDKAEPQREHPGPSAHTAEIPAVGRSDADGPGQEESSEEEETTGMRSRRLARERQAAKRRRFWRSVRSFFVLVIVLAMVGGAGYLAVRQLRSSANQPAQDDFPGPGTETVSVTIEENSTGRDIGKALVDAGVVKSVGAFIRQFEKSKAATSIRPGTYSMRLQMSAAEALAALLDETNRTDNTITVIPGTTIWQVKAKIADIMGVSEDEVQKALDDAESIGLPAEANGKAEGWLLPGTYEVDPEDTPTTVVKRMVAGTIAELAELGVADEDRETVLTKASIVDGEGNIKRYQPMIARVIENRLADPDGETRGRLEMDSTVQYGVGKSGGVPDAAAIADDNPYNTRLHAGLPPTPIGQPSRDAIAAVVNPAQGTWLYFTTVNLDTGETLFADNFAEQMENQKKFQDYCASHEGKC</sequence>
<evidence type="ECO:0000256" key="2">
    <source>
        <dbReference type="ARBA" id="ARBA00022692"/>
    </source>
</evidence>
<organism evidence="9 10">
    <name type="scientific">Schaalia georgiae F0490</name>
    <dbReference type="NCBI Taxonomy" id="1125717"/>
    <lineage>
        <taxon>Bacteria</taxon>
        <taxon>Bacillati</taxon>
        <taxon>Actinomycetota</taxon>
        <taxon>Actinomycetes</taxon>
        <taxon>Actinomycetales</taxon>
        <taxon>Actinomycetaceae</taxon>
        <taxon>Schaalia</taxon>
    </lineage>
</organism>
<dbReference type="HAMAP" id="MF_02065">
    <property type="entry name" value="MltG"/>
    <property type="match status" value="1"/>
</dbReference>
<dbReference type="PANTHER" id="PTHR30518:SF2">
    <property type="entry name" value="ENDOLYTIC MUREIN TRANSGLYCOSYLASE"/>
    <property type="match status" value="1"/>
</dbReference>
<comment type="caution">
    <text evidence="9">The sequence shown here is derived from an EMBL/GenBank/DDBJ whole genome shotgun (WGS) entry which is preliminary data.</text>
</comment>
<feature type="compositionally biased region" description="Basic and acidic residues" evidence="7">
    <location>
        <begin position="60"/>
        <end position="69"/>
    </location>
</feature>
<evidence type="ECO:0000256" key="5">
    <source>
        <dbReference type="ARBA" id="ARBA00023239"/>
    </source>
</evidence>
<evidence type="ECO:0000256" key="1">
    <source>
        <dbReference type="ARBA" id="ARBA00022475"/>
    </source>
</evidence>
<dbReference type="AlphaFoldDB" id="J0NIN7"/>
<dbReference type="EMBL" id="AKFS01000179">
    <property type="protein sequence ID" value="EJF44587.1"/>
    <property type="molecule type" value="Genomic_DNA"/>
</dbReference>
<dbReference type="GO" id="GO:0071555">
    <property type="term" value="P:cell wall organization"/>
    <property type="evidence" value="ECO:0007669"/>
    <property type="project" value="UniProtKB-KW"/>
</dbReference>
<evidence type="ECO:0000256" key="4">
    <source>
        <dbReference type="ARBA" id="ARBA00023136"/>
    </source>
</evidence>
<proteinExistence type="inferred from homology"/>
<keyword evidence="6" id="KW-0961">Cell wall biogenesis/degradation</keyword>
<evidence type="ECO:0000313" key="10">
    <source>
        <dbReference type="Proteomes" id="UP000004578"/>
    </source>
</evidence>
<gene>
    <name evidence="9" type="ORF">HMPREF1317_1220</name>
</gene>
<name>J0NIN7_9ACTO</name>
<feature type="compositionally biased region" description="Basic residues" evidence="7">
    <location>
        <begin position="44"/>
        <end position="55"/>
    </location>
</feature>
<evidence type="ECO:0000256" key="8">
    <source>
        <dbReference type="SAM" id="Phobius"/>
    </source>
</evidence>
<evidence type="ECO:0000256" key="3">
    <source>
        <dbReference type="ARBA" id="ARBA00022989"/>
    </source>
</evidence>
<dbReference type="Pfam" id="PF02618">
    <property type="entry name" value="YceG"/>
    <property type="match status" value="1"/>
</dbReference>
<dbReference type="NCBIfam" id="TIGR00247">
    <property type="entry name" value="endolytic transglycosylase MltG"/>
    <property type="match status" value="1"/>
</dbReference>
<dbReference type="Proteomes" id="UP000004578">
    <property type="component" value="Unassembled WGS sequence"/>
</dbReference>
<dbReference type="PANTHER" id="PTHR30518">
    <property type="entry name" value="ENDOLYTIC MUREIN TRANSGLYCOSYLASE"/>
    <property type="match status" value="1"/>
</dbReference>
<evidence type="ECO:0000256" key="7">
    <source>
        <dbReference type="SAM" id="MobiDB-lite"/>
    </source>
</evidence>
<reference evidence="9 10" key="1">
    <citation type="submission" date="2012-05" db="EMBL/GenBank/DDBJ databases">
        <authorList>
            <person name="Harkins D.M."/>
            <person name="Madupu R."/>
            <person name="Durkin A.S."/>
            <person name="Torralba M."/>
            <person name="Methe B."/>
            <person name="Sutton G.G."/>
            <person name="Nelson K.E."/>
        </authorList>
    </citation>
    <scope>NUCLEOTIDE SEQUENCE [LARGE SCALE GENOMIC DNA]</scope>
    <source>
        <strain evidence="9 10">F0490</strain>
    </source>
</reference>
<keyword evidence="10" id="KW-1185">Reference proteome</keyword>
<feature type="transmembrane region" description="Helical" evidence="8">
    <location>
        <begin position="126"/>
        <end position="145"/>
    </location>
</feature>
<accession>J0NIN7</accession>
<dbReference type="InterPro" id="IPR003770">
    <property type="entry name" value="MLTG-like"/>
</dbReference>
<keyword evidence="1" id="KW-1003">Cell membrane</keyword>
<evidence type="ECO:0000256" key="6">
    <source>
        <dbReference type="ARBA" id="ARBA00023316"/>
    </source>
</evidence>
<keyword evidence="4 8" id="KW-0472">Membrane</keyword>
<protein>
    <submittedName>
        <fullName evidence="9">YceG family protein</fullName>
    </submittedName>
</protein>
<keyword evidence="5" id="KW-0456">Lyase</keyword>
<keyword evidence="2 8" id="KW-0812">Transmembrane</keyword>
<feature type="non-terminal residue" evidence="9">
    <location>
        <position position="1"/>
    </location>
</feature>
<dbReference type="RefSeq" id="WP_005870346.1">
    <property type="nucleotide sequence ID" value="NZ_AKFS01000179.1"/>
</dbReference>
<keyword evidence="3 8" id="KW-1133">Transmembrane helix</keyword>
<dbReference type="Gene3D" id="3.30.1490.480">
    <property type="entry name" value="Endolytic murein transglycosylase"/>
    <property type="match status" value="1"/>
</dbReference>
<dbReference type="GO" id="GO:0016829">
    <property type="term" value="F:lyase activity"/>
    <property type="evidence" value="ECO:0007669"/>
    <property type="project" value="UniProtKB-KW"/>
</dbReference>
<dbReference type="PATRIC" id="fig|1125717.3.peg.1167"/>
<evidence type="ECO:0000313" key="9">
    <source>
        <dbReference type="EMBL" id="EJF44587.1"/>
    </source>
</evidence>
<feature type="region of interest" description="Disordered" evidence="7">
    <location>
        <begin position="1"/>
        <end position="110"/>
    </location>
</feature>